<accession>A0ABR2EE54</accession>
<evidence type="ECO:0000313" key="3">
    <source>
        <dbReference type="Proteomes" id="UP001472677"/>
    </source>
</evidence>
<feature type="domain" description="Reverse transcriptase zinc-binding" evidence="1">
    <location>
        <begin position="102"/>
        <end position="172"/>
    </location>
</feature>
<comment type="caution">
    <text evidence="2">The sequence shown here is derived from an EMBL/GenBank/DDBJ whole genome shotgun (WGS) entry which is preliminary data.</text>
</comment>
<dbReference type="Proteomes" id="UP001472677">
    <property type="component" value="Unassembled WGS sequence"/>
</dbReference>
<gene>
    <name evidence="2" type="ORF">V6N12_042225</name>
</gene>
<name>A0ABR2EE54_9ROSI</name>
<protein>
    <recommendedName>
        <fullName evidence="1">Reverse transcriptase zinc-binding domain-containing protein</fullName>
    </recommendedName>
</protein>
<dbReference type="InterPro" id="IPR026960">
    <property type="entry name" value="RVT-Znf"/>
</dbReference>
<keyword evidence="3" id="KW-1185">Reference proteome</keyword>
<reference evidence="2 3" key="1">
    <citation type="journal article" date="2024" name="G3 (Bethesda)">
        <title>Genome assembly of Hibiscus sabdariffa L. provides insights into metabolisms of medicinal natural products.</title>
        <authorList>
            <person name="Kim T."/>
        </authorList>
    </citation>
    <scope>NUCLEOTIDE SEQUENCE [LARGE SCALE GENOMIC DNA]</scope>
    <source>
        <strain evidence="2">TK-2024</strain>
        <tissue evidence="2">Old leaves</tissue>
    </source>
</reference>
<evidence type="ECO:0000259" key="1">
    <source>
        <dbReference type="Pfam" id="PF13966"/>
    </source>
</evidence>
<dbReference type="EMBL" id="JBBPBM010000015">
    <property type="protein sequence ID" value="KAK8558936.1"/>
    <property type="molecule type" value="Genomic_DNA"/>
</dbReference>
<dbReference type="Pfam" id="PF13966">
    <property type="entry name" value="zf-RVT"/>
    <property type="match status" value="1"/>
</dbReference>
<sequence>MWSIFFRDNWLPKIGPLLLHCLNVTAISEQSVKVASIVTEGGEWDWSKFQHLLPCQILIRIAVIQCLRPLLKGDLAVWAGNKLGRFIVKLTYQVRSGIEAGTEEDVWSLIDRFRETQRMKVFLWIVCYDKIMTNQEHVHRHFSLDARCGICGGEVEDVDHVLRSCPQSQMVWRELVWPEYLPFFFSLDNKRWVRENLLNDGRFAKACADYDLMFEGTCWYIWLHRNARTFEVDEVEESSVLQRAQAWLVRAVTSAVVSRASEQMRMESAWGVVR</sequence>
<organism evidence="2 3">
    <name type="scientific">Hibiscus sabdariffa</name>
    <name type="common">roselle</name>
    <dbReference type="NCBI Taxonomy" id="183260"/>
    <lineage>
        <taxon>Eukaryota</taxon>
        <taxon>Viridiplantae</taxon>
        <taxon>Streptophyta</taxon>
        <taxon>Embryophyta</taxon>
        <taxon>Tracheophyta</taxon>
        <taxon>Spermatophyta</taxon>
        <taxon>Magnoliopsida</taxon>
        <taxon>eudicotyledons</taxon>
        <taxon>Gunneridae</taxon>
        <taxon>Pentapetalae</taxon>
        <taxon>rosids</taxon>
        <taxon>malvids</taxon>
        <taxon>Malvales</taxon>
        <taxon>Malvaceae</taxon>
        <taxon>Malvoideae</taxon>
        <taxon>Hibiscus</taxon>
    </lineage>
</organism>
<proteinExistence type="predicted"/>
<evidence type="ECO:0000313" key="2">
    <source>
        <dbReference type="EMBL" id="KAK8558936.1"/>
    </source>
</evidence>